<evidence type="ECO:0000313" key="3">
    <source>
        <dbReference type="Proteomes" id="UP000035681"/>
    </source>
</evidence>
<name>A0A0K0EF07_STRER</name>
<dbReference type="Proteomes" id="UP000035681">
    <property type="component" value="Unplaced"/>
</dbReference>
<organism evidence="4">
    <name type="scientific">Strongyloides stercoralis</name>
    <name type="common">Threadworm</name>
    <dbReference type="NCBI Taxonomy" id="6248"/>
    <lineage>
        <taxon>Eukaryota</taxon>
        <taxon>Metazoa</taxon>
        <taxon>Ecdysozoa</taxon>
        <taxon>Nematoda</taxon>
        <taxon>Chromadorea</taxon>
        <taxon>Rhabditida</taxon>
        <taxon>Tylenchina</taxon>
        <taxon>Panagrolaimomorpha</taxon>
        <taxon>Strongyloidoidea</taxon>
        <taxon>Strongyloididae</taxon>
        <taxon>Strongyloides</taxon>
    </lineage>
</organism>
<keyword evidence="2" id="KW-0732">Signal</keyword>
<evidence type="ECO:0000313" key="5">
    <source>
        <dbReference type="WBParaSite" id="TCONS_00009793.p1"/>
    </source>
</evidence>
<keyword evidence="3" id="KW-1185">Reference proteome</keyword>
<evidence type="ECO:0000256" key="1">
    <source>
        <dbReference type="SAM" id="MobiDB-lite"/>
    </source>
</evidence>
<protein>
    <submittedName>
        <fullName evidence="4">Conserved secreted protein</fullName>
    </submittedName>
    <submittedName>
        <fullName evidence="5">Phosphatidylinositol-4,5-bisphosphate 4-phosphatase</fullName>
    </submittedName>
</protein>
<reference evidence="4" key="1">
    <citation type="submission" date="2015-08" db="UniProtKB">
        <authorList>
            <consortium name="WormBaseParasite"/>
        </authorList>
    </citation>
    <scope>IDENTIFICATION</scope>
</reference>
<dbReference type="PANTHER" id="PTHR36514:SF3">
    <property type="entry name" value="ASCARIS SUUM EPICUTICLIN PROTEIN RELATED"/>
    <property type="match status" value="1"/>
</dbReference>
<accession>A0A0K0EF07</accession>
<feature type="region of interest" description="Disordered" evidence="1">
    <location>
        <begin position="64"/>
        <end position="91"/>
    </location>
</feature>
<feature type="chain" id="PRO_5005327910" evidence="2">
    <location>
        <begin position="18"/>
        <end position="135"/>
    </location>
</feature>
<proteinExistence type="predicted"/>
<dbReference type="PANTHER" id="PTHR36514">
    <property type="entry name" value="PROTEIN CBG00436"/>
    <property type="match status" value="1"/>
</dbReference>
<sequence length="135" mass="14841">MKFYSIIIFGLIATATSKTLIKRNSAYGDEVITPAPYLQSTELPYNAPGLSPVEHNYVETKQDYAPLSEPKVEQSGYKKKRSSGYGDELVTPEPVTASSYYIEESVPTTAPEYVPVTEKNNYNAGYGPSPQPSGY</sequence>
<evidence type="ECO:0000313" key="4">
    <source>
        <dbReference type="WBParaSite" id="SSTP_0000807100.1"/>
    </source>
</evidence>
<dbReference type="WBParaSite" id="SSTP_0000807100.1">
    <property type="protein sequence ID" value="SSTP_0000807100.1"/>
    <property type="gene ID" value="SSTP_0000807100"/>
</dbReference>
<dbReference type="WBParaSite" id="TCONS_00009793.p1">
    <property type="protein sequence ID" value="TCONS_00009793.p1"/>
    <property type="gene ID" value="XLOC_007535"/>
</dbReference>
<feature type="signal peptide" evidence="2">
    <location>
        <begin position="1"/>
        <end position="17"/>
    </location>
</feature>
<evidence type="ECO:0000256" key="2">
    <source>
        <dbReference type="SAM" id="SignalP"/>
    </source>
</evidence>
<dbReference type="AlphaFoldDB" id="A0A0K0EF07"/>